<dbReference type="EMBL" id="BAAFST010000020">
    <property type="protein sequence ID" value="GAB1303203.1"/>
    <property type="molecule type" value="Genomic_DNA"/>
</dbReference>
<dbReference type="Pfam" id="PF08487">
    <property type="entry name" value="VIT"/>
    <property type="match status" value="1"/>
</dbReference>
<dbReference type="PANTHER" id="PTHR10338:SF155">
    <property type="entry name" value="INTER-ALPHA-TRYPSIN INHIBITOR HEAVY CHAIN H6"/>
    <property type="match status" value="1"/>
</dbReference>
<dbReference type="InterPro" id="IPR013694">
    <property type="entry name" value="VIT"/>
</dbReference>
<dbReference type="Proteomes" id="UP001623349">
    <property type="component" value="Unassembled WGS sequence"/>
</dbReference>
<protein>
    <submittedName>
        <fullName evidence="2">Inter-alpha-trypsin inhibitor heavy chain H5</fullName>
    </submittedName>
</protein>
<name>A0ABQ0FVD4_APOSI</name>
<sequence>MELLMTSYSIRSTVVSRYAHTLVTSVLFNPHNEAHEAIFDLNLPRTAFISNFTMTIDDKIYVAEIKEKHEAKKMYEKAYQQGKTAAHVGIRDRESEKFRISTRLAAGTKATFALAYEELLQRHQGRYQLVVSLRPGQLVRKLNVEITVSERTGIAYVHIPPLRSSRVCANNQTKSLCYLDAHTGEGDLPPSTRIQRGETCVRITFSPTLRDQSAFSSSGIMADFTIYYDVVMEDLIGDVQP</sequence>
<feature type="domain" description="VIT" evidence="1">
    <location>
        <begin position="1"/>
        <end position="118"/>
    </location>
</feature>
<evidence type="ECO:0000259" key="1">
    <source>
        <dbReference type="PROSITE" id="PS51468"/>
    </source>
</evidence>
<dbReference type="PROSITE" id="PS51468">
    <property type="entry name" value="VIT"/>
    <property type="match status" value="1"/>
</dbReference>
<accession>A0ABQ0FVD4</accession>
<dbReference type="SMART" id="SM00609">
    <property type="entry name" value="VIT"/>
    <property type="match status" value="1"/>
</dbReference>
<evidence type="ECO:0000313" key="2">
    <source>
        <dbReference type="EMBL" id="GAB1303203.1"/>
    </source>
</evidence>
<evidence type="ECO:0000313" key="3">
    <source>
        <dbReference type="Proteomes" id="UP001623349"/>
    </source>
</evidence>
<reference evidence="2 3" key="1">
    <citation type="submission" date="2024-08" db="EMBL/GenBank/DDBJ databases">
        <title>The draft genome of Apodemus speciosus.</title>
        <authorList>
            <person name="Nabeshima K."/>
            <person name="Suzuki S."/>
            <person name="Onuma M."/>
        </authorList>
    </citation>
    <scope>NUCLEOTIDE SEQUENCE [LARGE SCALE GENOMIC DNA]</scope>
    <source>
        <strain evidence="2">IB14-021</strain>
    </source>
</reference>
<keyword evidence="3" id="KW-1185">Reference proteome</keyword>
<gene>
    <name evidence="2" type="ORF">APTSU1_001844400</name>
</gene>
<dbReference type="InterPro" id="IPR050934">
    <property type="entry name" value="ITIH"/>
</dbReference>
<proteinExistence type="predicted"/>
<comment type="caution">
    <text evidence="2">The sequence shown here is derived from an EMBL/GenBank/DDBJ whole genome shotgun (WGS) entry which is preliminary data.</text>
</comment>
<dbReference type="PANTHER" id="PTHR10338">
    <property type="entry name" value="INTER-ALPHA-TRYPSIN INHIBITOR HEAVY CHAIN FAMILY MEMBER"/>
    <property type="match status" value="1"/>
</dbReference>
<organism evidence="2 3">
    <name type="scientific">Apodemus speciosus</name>
    <name type="common">Large Japanese field mouse</name>
    <dbReference type="NCBI Taxonomy" id="105296"/>
    <lineage>
        <taxon>Eukaryota</taxon>
        <taxon>Metazoa</taxon>
        <taxon>Chordata</taxon>
        <taxon>Craniata</taxon>
        <taxon>Vertebrata</taxon>
        <taxon>Euteleostomi</taxon>
        <taxon>Mammalia</taxon>
        <taxon>Eutheria</taxon>
        <taxon>Euarchontoglires</taxon>
        <taxon>Glires</taxon>
        <taxon>Rodentia</taxon>
        <taxon>Myomorpha</taxon>
        <taxon>Muroidea</taxon>
        <taxon>Muridae</taxon>
        <taxon>Murinae</taxon>
        <taxon>Apodemus</taxon>
    </lineage>
</organism>